<name>A0A2H0KLF3_9BACT</name>
<proteinExistence type="predicted"/>
<comment type="caution">
    <text evidence="1">The sequence shown here is derived from an EMBL/GenBank/DDBJ whole genome shotgun (WGS) entry which is preliminary data.</text>
</comment>
<accession>A0A2H0KLF3</accession>
<protein>
    <submittedName>
        <fullName evidence="1">Uncharacterized protein</fullName>
    </submittedName>
</protein>
<evidence type="ECO:0000313" key="1">
    <source>
        <dbReference type="EMBL" id="PIQ72088.1"/>
    </source>
</evidence>
<reference evidence="1 2" key="1">
    <citation type="submission" date="2017-09" db="EMBL/GenBank/DDBJ databases">
        <title>Depth-based differentiation of microbial function through sediment-hosted aquifers and enrichment of novel symbionts in the deep terrestrial subsurface.</title>
        <authorList>
            <person name="Probst A.J."/>
            <person name="Ladd B."/>
            <person name="Jarett J.K."/>
            <person name="Geller-Mcgrath D.E."/>
            <person name="Sieber C.M."/>
            <person name="Emerson J.B."/>
            <person name="Anantharaman K."/>
            <person name="Thomas B.C."/>
            <person name="Malmstrom R."/>
            <person name="Stieglmeier M."/>
            <person name="Klingl A."/>
            <person name="Woyke T."/>
            <person name="Ryan C.M."/>
            <person name="Banfield J.F."/>
        </authorList>
    </citation>
    <scope>NUCLEOTIDE SEQUENCE [LARGE SCALE GENOMIC DNA]</scope>
    <source>
        <strain evidence="1">CG11_big_fil_rev_8_21_14_0_20_35_14</strain>
    </source>
</reference>
<dbReference type="AlphaFoldDB" id="A0A2H0KLF3"/>
<sequence length="150" mass="17254">MKAKPYVFLLVLVALLIFILGVRYGQKVEKTNKTINYLISLPPTQPPEPTSKKEMLTYTHKHCGISFIYPSWLEIEKETSTSALFTEKKNRQLFLSCSKIPVPTGDIPIEKNVTFFQIKNIHNNQLITFATNINLYHLIEKTLEFITPTP</sequence>
<organism evidence="1 2">
    <name type="scientific">Candidatus Roizmanbacteria bacterium CG11_big_fil_rev_8_21_14_0_20_35_14</name>
    <dbReference type="NCBI Taxonomy" id="1974855"/>
    <lineage>
        <taxon>Bacteria</taxon>
        <taxon>Candidatus Roizmaniibacteriota</taxon>
    </lineage>
</organism>
<dbReference type="EMBL" id="PCVL01000078">
    <property type="protein sequence ID" value="PIQ72088.1"/>
    <property type="molecule type" value="Genomic_DNA"/>
</dbReference>
<dbReference type="Proteomes" id="UP000229570">
    <property type="component" value="Unassembled WGS sequence"/>
</dbReference>
<gene>
    <name evidence="1" type="ORF">COV86_04905</name>
</gene>
<evidence type="ECO:0000313" key="2">
    <source>
        <dbReference type="Proteomes" id="UP000229570"/>
    </source>
</evidence>